<sequence length="139" mass="15463">MATATCSSRSRKRKQHHTPLCTSLKKCTVNHHELVNLLCWDSNSSFGDLPIAMKQCIEMSKGFGWDQNSNVPDPSKELTSPLLVLACAFGKAGIVEGLLRYGFDASVVNEHCETALHASARYMYSKIDMWGRKLKSLNT</sequence>
<dbReference type="Proteomes" id="UP001163046">
    <property type="component" value="Unassembled WGS sequence"/>
</dbReference>
<dbReference type="EMBL" id="MU825874">
    <property type="protein sequence ID" value="KAJ7387287.1"/>
    <property type="molecule type" value="Genomic_DNA"/>
</dbReference>
<protein>
    <submittedName>
        <fullName evidence="1">Uncharacterized protein</fullName>
    </submittedName>
</protein>
<name>A0A9W9ZT73_9CNID</name>
<evidence type="ECO:0000313" key="1">
    <source>
        <dbReference type="EMBL" id="KAJ7387287.1"/>
    </source>
</evidence>
<keyword evidence="2" id="KW-1185">Reference proteome</keyword>
<gene>
    <name evidence="1" type="ORF">OS493_004264</name>
</gene>
<proteinExistence type="predicted"/>
<accession>A0A9W9ZT73</accession>
<reference evidence="1" key="1">
    <citation type="submission" date="2023-01" db="EMBL/GenBank/DDBJ databases">
        <title>Genome assembly of the deep-sea coral Lophelia pertusa.</title>
        <authorList>
            <person name="Herrera S."/>
            <person name="Cordes E."/>
        </authorList>
    </citation>
    <scope>NUCLEOTIDE SEQUENCE</scope>
    <source>
        <strain evidence="1">USNM1676648</strain>
        <tissue evidence="1">Polyp</tissue>
    </source>
</reference>
<comment type="caution">
    <text evidence="1">The sequence shown here is derived from an EMBL/GenBank/DDBJ whole genome shotgun (WGS) entry which is preliminary data.</text>
</comment>
<dbReference type="InterPro" id="IPR036770">
    <property type="entry name" value="Ankyrin_rpt-contain_sf"/>
</dbReference>
<organism evidence="1 2">
    <name type="scientific">Desmophyllum pertusum</name>
    <dbReference type="NCBI Taxonomy" id="174260"/>
    <lineage>
        <taxon>Eukaryota</taxon>
        <taxon>Metazoa</taxon>
        <taxon>Cnidaria</taxon>
        <taxon>Anthozoa</taxon>
        <taxon>Hexacorallia</taxon>
        <taxon>Scleractinia</taxon>
        <taxon>Caryophylliina</taxon>
        <taxon>Caryophylliidae</taxon>
        <taxon>Desmophyllum</taxon>
    </lineage>
</organism>
<dbReference type="Gene3D" id="1.25.40.20">
    <property type="entry name" value="Ankyrin repeat-containing domain"/>
    <property type="match status" value="1"/>
</dbReference>
<dbReference type="AlphaFoldDB" id="A0A9W9ZT73"/>
<evidence type="ECO:0000313" key="2">
    <source>
        <dbReference type="Proteomes" id="UP001163046"/>
    </source>
</evidence>
<dbReference type="SUPFAM" id="SSF48403">
    <property type="entry name" value="Ankyrin repeat"/>
    <property type="match status" value="1"/>
</dbReference>